<dbReference type="Gene3D" id="1.10.150.60">
    <property type="entry name" value="ARID DNA-binding domain"/>
    <property type="match status" value="1"/>
</dbReference>
<dbReference type="InterPro" id="IPR001606">
    <property type="entry name" value="ARID_dom"/>
</dbReference>
<organism evidence="6">
    <name type="scientific">Micromonas pusilla (strain CCMP1545)</name>
    <name type="common">Picoplanktonic green alga</name>
    <dbReference type="NCBI Taxonomy" id="564608"/>
    <lineage>
        <taxon>Eukaryota</taxon>
        <taxon>Viridiplantae</taxon>
        <taxon>Chlorophyta</taxon>
        <taxon>Mamiellophyceae</taxon>
        <taxon>Mamiellales</taxon>
        <taxon>Mamiellaceae</taxon>
        <taxon>Micromonas</taxon>
    </lineage>
</organism>
<feature type="region of interest" description="Disordered" evidence="3">
    <location>
        <begin position="154"/>
        <end position="239"/>
    </location>
</feature>
<dbReference type="STRING" id="564608.C1MTD0"/>
<dbReference type="InterPro" id="IPR042293">
    <property type="entry name" value="ARID4"/>
</dbReference>
<dbReference type="SUPFAM" id="SSF46774">
    <property type="entry name" value="ARID-like"/>
    <property type="match status" value="1"/>
</dbReference>
<dbReference type="Pfam" id="PF01388">
    <property type="entry name" value="ARID"/>
    <property type="match status" value="1"/>
</dbReference>
<evidence type="ECO:0000313" key="5">
    <source>
        <dbReference type="EMBL" id="EEH56921.1"/>
    </source>
</evidence>
<protein>
    <submittedName>
        <fullName evidence="5">Predicted protein</fullName>
    </submittedName>
</protein>
<accession>C1MTD0</accession>
<feature type="compositionally biased region" description="Low complexity" evidence="3">
    <location>
        <begin position="188"/>
        <end position="208"/>
    </location>
</feature>
<dbReference type="GeneID" id="9684283"/>
<evidence type="ECO:0000256" key="2">
    <source>
        <dbReference type="ARBA" id="ARBA00022833"/>
    </source>
</evidence>
<dbReference type="CDD" id="cd15517">
    <property type="entry name" value="PHD_TCF19_like"/>
    <property type="match status" value="1"/>
</dbReference>
<name>C1MTD0_MICPC</name>
<dbReference type="KEGG" id="mpp:MICPUCDRAFT_58026"/>
<evidence type="ECO:0000256" key="1">
    <source>
        <dbReference type="ARBA" id="ARBA00022771"/>
    </source>
</evidence>
<dbReference type="SUPFAM" id="SSF57903">
    <property type="entry name" value="FYVE/PHD zinc finger"/>
    <property type="match status" value="1"/>
</dbReference>
<reference evidence="5 6" key="1">
    <citation type="journal article" date="2009" name="Science">
        <title>Green evolution and dynamic adaptations revealed by genomes of the marine picoeukaryotes Micromonas.</title>
        <authorList>
            <person name="Worden A.Z."/>
            <person name="Lee J.H."/>
            <person name="Mock T."/>
            <person name="Rouze P."/>
            <person name="Simmons M.P."/>
            <person name="Aerts A.L."/>
            <person name="Allen A.E."/>
            <person name="Cuvelier M.L."/>
            <person name="Derelle E."/>
            <person name="Everett M.V."/>
            <person name="Foulon E."/>
            <person name="Grimwood J."/>
            <person name="Gundlach H."/>
            <person name="Henrissat B."/>
            <person name="Napoli C."/>
            <person name="McDonald S.M."/>
            <person name="Parker M.S."/>
            <person name="Rombauts S."/>
            <person name="Salamov A."/>
            <person name="Von Dassow P."/>
            <person name="Badger J.H."/>
            <person name="Coutinho P.M."/>
            <person name="Demir E."/>
            <person name="Dubchak I."/>
            <person name="Gentemann C."/>
            <person name="Eikrem W."/>
            <person name="Gready J.E."/>
            <person name="John U."/>
            <person name="Lanier W."/>
            <person name="Lindquist E.A."/>
            <person name="Lucas S."/>
            <person name="Mayer K.F."/>
            <person name="Moreau H."/>
            <person name="Not F."/>
            <person name="Otillar R."/>
            <person name="Panaud O."/>
            <person name="Pangilinan J."/>
            <person name="Paulsen I."/>
            <person name="Piegu B."/>
            <person name="Poliakov A."/>
            <person name="Robbens S."/>
            <person name="Schmutz J."/>
            <person name="Toulza E."/>
            <person name="Wyss T."/>
            <person name="Zelensky A."/>
            <person name="Zhou K."/>
            <person name="Armbrust E.V."/>
            <person name="Bhattacharya D."/>
            <person name="Goodenough U.W."/>
            <person name="Van de Peer Y."/>
            <person name="Grigoriev I.V."/>
        </authorList>
    </citation>
    <scope>NUCLEOTIDE SEQUENCE [LARGE SCALE GENOMIC DNA]</scope>
    <source>
        <strain evidence="5 6">CCMP1545</strain>
    </source>
</reference>
<sequence>MSPPKGTTKIPSSYIRESLLNDGTTKYHVRAYDAVERKAVAIGTYATMTEAERAFAAATEPGGRLARDDAMPGWGASPIAAAKEEPSVPAAPRAAIVAPAAPPERWIPAFAPAPAPVQVAPAKTEAPSASALAAAELAAPPAVAPLRFVMKPPPPVEQPPAAPAPTLKFVIKPPRSPPPEEDGEKKAAAATTAAAAEGETENAAAAADAKPDAAMDAARENPERYQGTATTNEWKRPPLSECSPEDFMLDFFRFHESRGDDWEIVWDILDNALRRSGRPHDTLGLYRQVCARGGFISRESAKARIKMPEVFGHLFNYWIGHTYTDIGNNLLNVYERYFLPYEVAHPEDTPEQTTPCVACARVVHAGGDAVPMYAQSTWIECDACGERRHECCASRDDHVRSAERDGGRATSYVCEKCAPDPGPGTSSTVGVELSIAGERVVVRAVESPGGGGGGGGGGDVAAAAKRKRDAADKAARAKMDEHFERYLAMQRRRGRAYDANHVRPVRAELPGLPISKKFDKGPGAGGGSGAGGGDAGGAAPGRLPGLGLLHHAQGVGGYSGVLSMLKPAQ</sequence>
<dbReference type="OrthoDB" id="498240at2759"/>
<dbReference type="EMBL" id="GG663739">
    <property type="protein sequence ID" value="EEH56921.1"/>
    <property type="molecule type" value="Genomic_DNA"/>
</dbReference>
<feature type="domain" description="ARID" evidence="4">
    <location>
        <begin position="241"/>
        <end position="346"/>
    </location>
</feature>
<dbReference type="GO" id="GO:0003677">
    <property type="term" value="F:DNA binding"/>
    <property type="evidence" value="ECO:0007669"/>
    <property type="project" value="InterPro"/>
</dbReference>
<dbReference type="InterPro" id="IPR036431">
    <property type="entry name" value="ARID_dom_sf"/>
</dbReference>
<evidence type="ECO:0000256" key="3">
    <source>
        <dbReference type="SAM" id="MobiDB-lite"/>
    </source>
</evidence>
<keyword evidence="2" id="KW-0862">Zinc</keyword>
<dbReference type="AlphaFoldDB" id="C1MTD0"/>
<dbReference type="PROSITE" id="PS51011">
    <property type="entry name" value="ARID"/>
    <property type="match status" value="1"/>
</dbReference>
<dbReference type="RefSeq" id="XP_003058466.1">
    <property type="nucleotide sequence ID" value="XM_003058420.1"/>
</dbReference>
<proteinExistence type="predicted"/>
<evidence type="ECO:0000259" key="4">
    <source>
        <dbReference type="PROSITE" id="PS51011"/>
    </source>
</evidence>
<keyword evidence="6" id="KW-1185">Reference proteome</keyword>
<keyword evidence="1" id="KW-0863">Zinc-finger</keyword>
<dbReference type="PANTHER" id="PTHR46694:SF1">
    <property type="entry name" value="AT-RICH INTERACTIVE DOMAIN-CONTAINING PROTEIN 4"/>
    <property type="match status" value="1"/>
</dbReference>
<feature type="compositionally biased region" description="Basic and acidic residues" evidence="3">
    <location>
        <begin position="209"/>
        <end position="223"/>
    </location>
</feature>
<dbReference type="eggNOG" id="ENOG502QQP4">
    <property type="taxonomic scope" value="Eukaryota"/>
</dbReference>
<feature type="compositionally biased region" description="Pro residues" evidence="3">
    <location>
        <begin position="154"/>
        <end position="163"/>
    </location>
</feature>
<evidence type="ECO:0000313" key="6">
    <source>
        <dbReference type="Proteomes" id="UP000001876"/>
    </source>
</evidence>
<keyword evidence="1" id="KW-0479">Metal-binding</keyword>
<feature type="region of interest" description="Disordered" evidence="3">
    <location>
        <begin position="510"/>
        <end position="538"/>
    </location>
</feature>
<dbReference type="InterPro" id="IPR011011">
    <property type="entry name" value="Znf_FYVE_PHD"/>
</dbReference>
<dbReference type="PANTHER" id="PTHR46694">
    <property type="entry name" value="AT-RICH INTERACTIVE DOMAIN-CONTAINING PROTEIN 4"/>
    <property type="match status" value="1"/>
</dbReference>
<gene>
    <name evidence="5" type="ORF">MICPUCDRAFT_58026</name>
</gene>
<dbReference type="Proteomes" id="UP000001876">
    <property type="component" value="Unassembled WGS sequence"/>
</dbReference>
<feature type="compositionally biased region" description="Gly residues" evidence="3">
    <location>
        <begin position="522"/>
        <end position="538"/>
    </location>
</feature>
<dbReference type="GO" id="GO:0008270">
    <property type="term" value="F:zinc ion binding"/>
    <property type="evidence" value="ECO:0007669"/>
    <property type="project" value="UniProtKB-KW"/>
</dbReference>
<dbReference type="CDD" id="cd16100">
    <property type="entry name" value="ARID"/>
    <property type="match status" value="1"/>
</dbReference>